<dbReference type="EMBL" id="WJQU01003521">
    <property type="protein sequence ID" value="KAJ6624119.1"/>
    <property type="molecule type" value="Genomic_DNA"/>
</dbReference>
<protein>
    <submittedName>
        <fullName evidence="1">Uncharacterized protein</fullName>
    </submittedName>
</protein>
<sequence>MMVEIAICSSRVVSEESNVFHAGAAEESVSTIKMLDGNRGPRINKRSAATPIKYCFSLREREFGEKC</sequence>
<reference evidence="1" key="1">
    <citation type="submission" date="2022-07" db="EMBL/GenBank/DDBJ databases">
        <authorList>
            <person name="Trinca V."/>
            <person name="Uliana J.V.C."/>
            <person name="Torres T.T."/>
            <person name="Ward R.J."/>
            <person name="Monesi N."/>
        </authorList>
    </citation>
    <scope>NUCLEOTIDE SEQUENCE</scope>
    <source>
        <strain evidence="1">HSMRA1968</strain>
        <tissue evidence="1">Whole embryos</tissue>
    </source>
</reference>
<dbReference type="AlphaFoldDB" id="A0A9Q0RUC7"/>
<organism evidence="1 2">
    <name type="scientific">Pseudolycoriella hygida</name>
    <dbReference type="NCBI Taxonomy" id="35572"/>
    <lineage>
        <taxon>Eukaryota</taxon>
        <taxon>Metazoa</taxon>
        <taxon>Ecdysozoa</taxon>
        <taxon>Arthropoda</taxon>
        <taxon>Hexapoda</taxon>
        <taxon>Insecta</taxon>
        <taxon>Pterygota</taxon>
        <taxon>Neoptera</taxon>
        <taxon>Endopterygota</taxon>
        <taxon>Diptera</taxon>
        <taxon>Nematocera</taxon>
        <taxon>Sciaroidea</taxon>
        <taxon>Sciaridae</taxon>
        <taxon>Pseudolycoriella</taxon>
    </lineage>
</organism>
<gene>
    <name evidence="1" type="ORF">Bhyg_16689</name>
</gene>
<dbReference type="Proteomes" id="UP001151699">
    <property type="component" value="Unassembled WGS sequence"/>
</dbReference>
<proteinExistence type="predicted"/>
<evidence type="ECO:0000313" key="1">
    <source>
        <dbReference type="EMBL" id="KAJ6624119.1"/>
    </source>
</evidence>
<keyword evidence="2" id="KW-1185">Reference proteome</keyword>
<name>A0A9Q0RUC7_9DIPT</name>
<evidence type="ECO:0000313" key="2">
    <source>
        <dbReference type="Proteomes" id="UP001151699"/>
    </source>
</evidence>
<accession>A0A9Q0RUC7</accession>
<comment type="caution">
    <text evidence="1">The sequence shown here is derived from an EMBL/GenBank/DDBJ whole genome shotgun (WGS) entry which is preliminary data.</text>
</comment>